<dbReference type="InterPro" id="IPR003594">
    <property type="entry name" value="HATPase_dom"/>
</dbReference>
<dbReference type="GO" id="GO:0005886">
    <property type="term" value="C:plasma membrane"/>
    <property type="evidence" value="ECO:0007669"/>
    <property type="project" value="UniProtKB-SubCell"/>
</dbReference>
<dbReference type="SMART" id="SM00448">
    <property type="entry name" value="REC"/>
    <property type="match status" value="1"/>
</dbReference>
<feature type="domain" description="Response regulatory" evidence="6">
    <location>
        <begin position="465"/>
        <end position="558"/>
    </location>
</feature>
<organism evidence="7 8">
    <name type="scientific">Penicillium chermesinum</name>
    <dbReference type="NCBI Taxonomy" id="63820"/>
    <lineage>
        <taxon>Eukaryota</taxon>
        <taxon>Fungi</taxon>
        <taxon>Dikarya</taxon>
        <taxon>Ascomycota</taxon>
        <taxon>Pezizomycotina</taxon>
        <taxon>Eurotiomycetes</taxon>
        <taxon>Eurotiomycetidae</taxon>
        <taxon>Eurotiales</taxon>
        <taxon>Aspergillaceae</taxon>
        <taxon>Penicillium</taxon>
    </lineage>
</organism>
<dbReference type="InterPro" id="IPR011006">
    <property type="entry name" value="CheY-like_superfamily"/>
</dbReference>
<evidence type="ECO:0008006" key="9">
    <source>
        <dbReference type="Google" id="ProtNLM"/>
    </source>
</evidence>
<evidence type="ECO:0000256" key="1">
    <source>
        <dbReference type="ARBA" id="ARBA00004429"/>
    </source>
</evidence>
<dbReference type="GO" id="GO:0016772">
    <property type="term" value="F:transferase activity, transferring phosphorus-containing groups"/>
    <property type="evidence" value="ECO:0007669"/>
    <property type="project" value="InterPro"/>
</dbReference>
<dbReference type="OrthoDB" id="546893at2759"/>
<dbReference type="Proteomes" id="UP001150941">
    <property type="component" value="Unassembled WGS sequence"/>
</dbReference>
<dbReference type="Pfam" id="PF00072">
    <property type="entry name" value="Response_reg"/>
    <property type="match status" value="1"/>
</dbReference>
<dbReference type="InterPro" id="IPR004358">
    <property type="entry name" value="Sig_transdc_His_kin-like_C"/>
</dbReference>
<feature type="transmembrane region" description="Helical" evidence="4">
    <location>
        <begin position="32"/>
        <end position="52"/>
    </location>
</feature>
<name>A0A9W9NPW9_9EURO</name>
<keyword evidence="8" id="KW-1185">Reference proteome</keyword>
<feature type="transmembrane region" description="Helical" evidence="4">
    <location>
        <begin position="201"/>
        <end position="220"/>
    </location>
</feature>
<dbReference type="InterPro" id="IPR050375">
    <property type="entry name" value="MFS_TsgA-like"/>
</dbReference>
<dbReference type="GO" id="GO:0022857">
    <property type="term" value="F:transmembrane transporter activity"/>
    <property type="evidence" value="ECO:0007669"/>
    <property type="project" value="InterPro"/>
</dbReference>
<dbReference type="Pfam" id="PF07690">
    <property type="entry name" value="MFS_1"/>
    <property type="match status" value="1"/>
</dbReference>
<dbReference type="CDD" id="cd17546">
    <property type="entry name" value="REC_hyHK_CKI1_RcsC-like"/>
    <property type="match status" value="1"/>
</dbReference>
<reference evidence="7" key="1">
    <citation type="submission" date="2022-11" db="EMBL/GenBank/DDBJ databases">
        <authorList>
            <person name="Petersen C."/>
        </authorList>
    </citation>
    <scope>NUCLEOTIDE SEQUENCE</scope>
    <source>
        <strain evidence="7">IBT 19713</strain>
    </source>
</reference>
<dbReference type="PANTHER" id="PTHR43702">
    <property type="entry name" value="L-FUCOSE-PROTON SYMPORTER"/>
    <property type="match status" value="1"/>
</dbReference>
<accession>A0A9W9NPW9</accession>
<dbReference type="PROSITE" id="PS50110">
    <property type="entry name" value="RESPONSE_REGULATORY"/>
    <property type="match status" value="1"/>
</dbReference>
<dbReference type="GeneID" id="83205061"/>
<dbReference type="InterPro" id="IPR011701">
    <property type="entry name" value="MFS"/>
</dbReference>
<reference evidence="7" key="2">
    <citation type="journal article" date="2023" name="IMA Fungus">
        <title>Comparative genomic study of the Penicillium genus elucidates a diverse pangenome and 15 lateral gene transfer events.</title>
        <authorList>
            <person name="Petersen C."/>
            <person name="Sorensen T."/>
            <person name="Nielsen M.R."/>
            <person name="Sondergaard T.E."/>
            <person name="Sorensen J.L."/>
            <person name="Fitzpatrick D.A."/>
            <person name="Frisvad J.C."/>
            <person name="Nielsen K.L."/>
        </authorList>
    </citation>
    <scope>NUCLEOTIDE SEQUENCE</scope>
    <source>
        <strain evidence="7">IBT 19713</strain>
    </source>
</reference>
<keyword evidence="4" id="KW-1133">Transmembrane helix</keyword>
<evidence type="ECO:0000259" key="5">
    <source>
        <dbReference type="PROSITE" id="PS50109"/>
    </source>
</evidence>
<dbReference type="RefSeq" id="XP_058328103.1">
    <property type="nucleotide sequence ID" value="XM_058477758.1"/>
</dbReference>
<comment type="subcellular location">
    <subcellularLocation>
        <location evidence="1">Cell inner membrane</location>
        <topology evidence="1">Multi-pass membrane protein</topology>
    </subcellularLocation>
</comment>
<keyword evidence="3" id="KW-0597">Phosphoprotein</keyword>
<dbReference type="SUPFAM" id="SSF52172">
    <property type="entry name" value="CheY-like"/>
    <property type="match status" value="1"/>
</dbReference>
<keyword evidence="2" id="KW-1003">Cell membrane</keyword>
<evidence type="ECO:0000313" key="8">
    <source>
        <dbReference type="Proteomes" id="UP001150941"/>
    </source>
</evidence>
<dbReference type="SMART" id="SM00387">
    <property type="entry name" value="HATPase_c"/>
    <property type="match status" value="1"/>
</dbReference>
<sequence length="558" mass="60846">MGFKDFLKNRSGLRVDNRKTTSAATLTLRQSLWPLSLVTILFFLWGFAYGLLDTLNKHFQNTLHIDRGRSAGLQAAYFGAYPLASLGYANWILRHYGYKTVFIFGLALYGIGALCMWPAGLNQSFGGFCGATFVIGSGLGSLETAANPYLTVCGPPRYSEIRINFAQAFNAIGTVVGPVLGSYAFFTETADDVSALQRVQWVYLAIGVFVFCLAAVFFVSNIPEVTDEDMAFQVSTTHVEEQDRPFWKQYKLFHATLAQFTYTGAQVAIAGYFINYAVDTWPGTDSAKGAKLLAGAQGAFAVGRFLGSGLMKYTRARYIFLAYISCCVAFLAAAITQREQRGIENTNPQSYTVTIEVIDSGIGVPEDAAATLFNPFSRFADSATRRYQGTGLGVSICKSLAELMNGTIGFHANPDGPGSVFWMSTKMRRLDSAIAPQARRISIPAAPTPPFDATDLLKKLAPQKQVLLVEDNKVNQTIMLKLLASLGFQRVDAAWDGAEAVRMVKQKPLAYHVILMDINMPVMNGITATEHIRAMNLNVPIIALTGNALKGDAENILG</sequence>
<dbReference type="Gene3D" id="1.20.1250.20">
    <property type="entry name" value="MFS general substrate transporter like domains"/>
    <property type="match status" value="2"/>
</dbReference>
<evidence type="ECO:0000256" key="3">
    <source>
        <dbReference type="PROSITE-ProRule" id="PRU00169"/>
    </source>
</evidence>
<feature type="transmembrane region" description="Helical" evidence="4">
    <location>
        <begin position="318"/>
        <end position="336"/>
    </location>
</feature>
<evidence type="ECO:0000256" key="4">
    <source>
        <dbReference type="SAM" id="Phobius"/>
    </source>
</evidence>
<dbReference type="InterPro" id="IPR001789">
    <property type="entry name" value="Sig_transdc_resp-reg_receiver"/>
</dbReference>
<feature type="transmembrane region" description="Helical" evidence="4">
    <location>
        <begin position="72"/>
        <end position="93"/>
    </location>
</feature>
<dbReference type="AlphaFoldDB" id="A0A9W9NPW9"/>
<feature type="transmembrane region" description="Helical" evidence="4">
    <location>
        <begin position="163"/>
        <end position="186"/>
    </location>
</feature>
<dbReference type="InterPro" id="IPR005467">
    <property type="entry name" value="His_kinase_dom"/>
</dbReference>
<protein>
    <recommendedName>
        <fullName evidence="9">Histidine kinase</fullName>
    </recommendedName>
</protein>
<evidence type="ECO:0000313" key="7">
    <source>
        <dbReference type="EMBL" id="KAJ5223920.1"/>
    </source>
</evidence>
<gene>
    <name evidence="7" type="ORF">N7468_008462</name>
</gene>
<feature type="transmembrane region" description="Helical" evidence="4">
    <location>
        <begin position="100"/>
        <end position="119"/>
    </location>
</feature>
<dbReference type="GO" id="GO:0000160">
    <property type="term" value="P:phosphorelay signal transduction system"/>
    <property type="evidence" value="ECO:0007669"/>
    <property type="project" value="InterPro"/>
</dbReference>
<dbReference type="PRINTS" id="PR00344">
    <property type="entry name" value="BCTRLSENSOR"/>
</dbReference>
<dbReference type="PANTHER" id="PTHR43702:SF3">
    <property type="entry name" value="PROTEIN TSGA"/>
    <property type="match status" value="1"/>
</dbReference>
<keyword evidence="4" id="KW-0472">Membrane</keyword>
<dbReference type="EMBL" id="JAPQKS010000006">
    <property type="protein sequence ID" value="KAJ5223920.1"/>
    <property type="molecule type" value="Genomic_DNA"/>
</dbReference>
<comment type="caution">
    <text evidence="7">The sequence shown here is derived from an EMBL/GenBank/DDBJ whole genome shotgun (WGS) entry which is preliminary data.</text>
</comment>
<dbReference type="InterPro" id="IPR036259">
    <property type="entry name" value="MFS_trans_sf"/>
</dbReference>
<feature type="modified residue" description="4-aspartylphosphate" evidence="3">
    <location>
        <position position="517"/>
    </location>
</feature>
<dbReference type="Gene3D" id="3.40.50.2300">
    <property type="match status" value="1"/>
</dbReference>
<keyword evidence="4" id="KW-0812">Transmembrane</keyword>
<proteinExistence type="predicted"/>
<dbReference type="PROSITE" id="PS50109">
    <property type="entry name" value="HIS_KIN"/>
    <property type="match status" value="1"/>
</dbReference>
<feature type="domain" description="Histidine kinase" evidence="5">
    <location>
        <begin position="353"/>
        <end position="429"/>
    </location>
</feature>
<evidence type="ECO:0000259" key="6">
    <source>
        <dbReference type="PROSITE" id="PS50110"/>
    </source>
</evidence>
<dbReference type="SUPFAM" id="SSF103473">
    <property type="entry name" value="MFS general substrate transporter"/>
    <property type="match status" value="1"/>
</dbReference>
<evidence type="ECO:0000256" key="2">
    <source>
        <dbReference type="ARBA" id="ARBA00022475"/>
    </source>
</evidence>
<dbReference type="Pfam" id="PF02518">
    <property type="entry name" value="HATPase_c"/>
    <property type="match status" value="1"/>
</dbReference>